<proteinExistence type="predicted"/>
<feature type="region of interest" description="Disordered" evidence="1">
    <location>
        <begin position="1"/>
        <end position="37"/>
    </location>
</feature>
<feature type="compositionally biased region" description="Polar residues" evidence="1">
    <location>
        <begin position="7"/>
        <end position="22"/>
    </location>
</feature>
<accession>A0AAD4XX54</accession>
<keyword evidence="3" id="KW-1185">Reference proteome</keyword>
<evidence type="ECO:0000256" key="1">
    <source>
        <dbReference type="SAM" id="MobiDB-lite"/>
    </source>
</evidence>
<reference evidence="2" key="1">
    <citation type="submission" date="2022-03" db="EMBL/GenBank/DDBJ databases">
        <title>Genomic analyses of argali, domestic sheep and their hybrids provide insights into chromosomal evolution, heterosis and genetic basis of agronomic traits.</title>
        <authorList>
            <person name="Li M."/>
        </authorList>
    </citation>
    <scope>NUCLEOTIDE SEQUENCE</scope>
    <source>
        <strain evidence="2">CAU-MHL-2022a</strain>
        <tissue evidence="2">Skin</tissue>
    </source>
</reference>
<feature type="region of interest" description="Disordered" evidence="1">
    <location>
        <begin position="49"/>
        <end position="80"/>
    </location>
</feature>
<sequence length="142" mass="15777">MEERVHSNTPPSCISPATSSLSVLGGKSQDPLQVPRSFINVTPKHLKTWSPPLSARAPSPPPPAPDLLRSPSGSVKSSQTIPVADLKKRVGFRDQIHISNHPECKSDDVHFFSYLEHPTWKEKGYSDVVSLEFGDHYQTYFI</sequence>
<comment type="caution">
    <text evidence="2">The sequence shown here is derived from an EMBL/GenBank/DDBJ whole genome shotgun (WGS) entry which is preliminary data.</text>
</comment>
<dbReference type="AlphaFoldDB" id="A0AAD4XX54"/>
<protein>
    <submittedName>
        <fullName evidence="2">Uncharacterized protein</fullName>
    </submittedName>
</protein>
<evidence type="ECO:0000313" key="3">
    <source>
        <dbReference type="Proteomes" id="UP001214576"/>
    </source>
</evidence>
<organism evidence="2 3">
    <name type="scientific">Ovis ammon polii</name>
    <dbReference type="NCBI Taxonomy" id="230172"/>
    <lineage>
        <taxon>Eukaryota</taxon>
        <taxon>Metazoa</taxon>
        <taxon>Chordata</taxon>
        <taxon>Craniata</taxon>
        <taxon>Vertebrata</taxon>
        <taxon>Euteleostomi</taxon>
        <taxon>Mammalia</taxon>
        <taxon>Eutheria</taxon>
        <taxon>Laurasiatheria</taxon>
        <taxon>Artiodactyla</taxon>
        <taxon>Ruminantia</taxon>
        <taxon>Pecora</taxon>
        <taxon>Bovidae</taxon>
        <taxon>Caprinae</taxon>
        <taxon>Ovis</taxon>
    </lineage>
</organism>
<name>A0AAD4XX54_OVIAM</name>
<dbReference type="EMBL" id="JAKZEL010000028">
    <property type="protein sequence ID" value="KAI4529270.1"/>
    <property type="molecule type" value="Genomic_DNA"/>
</dbReference>
<gene>
    <name evidence="2" type="ORF">MG293_020518</name>
</gene>
<evidence type="ECO:0000313" key="2">
    <source>
        <dbReference type="EMBL" id="KAI4529270.1"/>
    </source>
</evidence>
<dbReference type="Proteomes" id="UP001214576">
    <property type="component" value="Unassembled WGS sequence"/>
</dbReference>